<dbReference type="EMBL" id="WIGM01001180">
    <property type="protein sequence ID" value="KAF6803682.1"/>
    <property type="molecule type" value="Genomic_DNA"/>
</dbReference>
<evidence type="ECO:0000313" key="2">
    <source>
        <dbReference type="EMBL" id="KAF6803682.1"/>
    </source>
</evidence>
<gene>
    <name evidence="2" type="ORF">CMUS01_15025</name>
</gene>
<proteinExistence type="predicted"/>
<dbReference type="AlphaFoldDB" id="A0A8H6IZC8"/>
<accession>A0A8H6IZC8</accession>
<evidence type="ECO:0000256" key="1">
    <source>
        <dbReference type="SAM" id="MobiDB-lite"/>
    </source>
</evidence>
<feature type="region of interest" description="Disordered" evidence="1">
    <location>
        <begin position="218"/>
        <end position="248"/>
    </location>
</feature>
<keyword evidence="3" id="KW-1185">Reference proteome</keyword>
<protein>
    <submittedName>
        <fullName evidence="2">Uncharacterized protein</fullName>
    </submittedName>
</protein>
<feature type="region of interest" description="Disordered" evidence="1">
    <location>
        <begin position="136"/>
        <end position="175"/>
    </location>
</feature>
<evidence type="ECO:0000313" key="3">
    <source>
        <dbReference type="Proteomes" id="UP000639643"/>
    </source>
</evidence>
<reference evidence="2" key="1">
    <citation type="journal article" date="2020" name="Phytopathology">
        <title>Genome Sequence Resources of Colletotrichum truncatum, C. plurivorum, C. musicola, and C. sojae: Four Species Pathogenic to Soybean (Glycine max).</title>
        <authorList>
            <person name="Rogerio F."/>
            <person name="Boufleur T.R."/>
            <person name="Ciampi-Guillardi M."/>
            <person name="Sukno S.A."/>
            <person name="Thon M.R."/>
            <person name="Massola Junior N.S."/>
            <person name="Baroncelli R."/>
        </authorList>
    </citation>
    <scope>NUCLEOTIDE SEQUENCE</scope>
    <source>
        <strain evidence="2">LFN0074</strain>
    </source>
</reference>
<sequence>MMDPGALGRSSLERDPVTSSISGSRAWKTCLENTMALWPTFYGIDAEAVAPSVFDCPKLTTVPTLRWRLIAVSPAVSFDRAFSRCPPTRHFSLPRSPRQNGSVVECALTERLMSAQLILGCKENVAGYRAPETPRRDFLGWPGPGPAIGSGPNGEGATATFSSPHGLASGGGPSEVSLTASRPLAVLDRWLIGWHQDGLVEGRWNMHHASTALVFRPRHVGPQKKAGGDGSSHSPTIRGGEQRPDDAF</sequence>
<dbReference type="Proteomes" id="UP000639643">
    <property type="component" value="Unassembled WGS sequence"/>
</dbReference>
<comment type="caution">
    <text evidence="2">The sequence shown here is derived from an EMBL/GenBank/DDBJ whole genome shotgun (WGS) entry which is preliminary data.</text>
</comment>
<organism evidence="2 3">
    <name type="scientific">Colletotrichum musicola</name>
    <dbReference type="NCBI Taxonomy" id="2175873"/>
    <lineage>
        <taxon>Eukaryota</taxon>
        <taxon>Fungi</taxon>
        <taxon>Dikarya</taxon>
        <taxon>Ascomycota</taxon>
        <taxon>Pezizomycotina</taxon>
        <taxon>Sordariomycetes</taxon>
        <taxon>Hypocreomycetidae</taxon>
        <taxon>Glomerellales</taxon>
        <taxon>Glomerellaceae</taxon>
        <taxon>Colletotrichum</taxon>
        <taxon>Colletotrichum orchidearum species complex</taxon>
    </lineage>
</organism>
<name>A0A8H6IZC8_9PEZI</name>